<keyword evidence="5" id="KW-1185">Reference proteome</keyword>
<dbReference type="Pfam" id="PF04986">
    <property type="entry name" value="Y2_Tnp"/>
    <property type="match status" value="1"/>
</dbReference>
<proteinExistence type="predicted"/>
<feature type="region of interest" description="Disordered" evidence="1">
    <location>
        <begin position="1"/>
        <end position="42"/>
    </location>
</feature>
<evidence type="ECO:0000259" key="3">
    <source>
        <dbReference type="Pfam" id="PF14319"/>
    </source>
</evidence>
<evidence type="ECO:0000313" key="5">
    <source>
        <dbReference type="Proteomes" id="UP001107961"/>
    </source>
</evidence>
<feature type="compositionally biased region" description="Polar residues" evidence="1">
    <location>
        <begin position="1"/>
        <end position="10"/>
    </location>
</feature>
<sequence length="528" mass="59292">MTRTTSQRRQAPSGGVCCRAGGQAWGKPDRNPASRANARRYQRHRPEQTLLYQIVEDNYPAFVEQMACEGRPLPHYVQREFDEFLRCGRLEHGFLRVRCHDCHAERLVAFSCNRRVFCPSCGARRMAEAAALLVDEVFPEQPIRQWVLSFPYPLRFLFANKPEVMTHVLAIVYRVIATHLIKKAGFTRKSAHTGAVTLIQRFGSALNLNLHFHMLFLDGVYVERGDGRIRFRWVKAPLSVELTHLADTIARRVGRYLERQGLLERDAENIYLAGEDPDEDPMSSVLGQSITYRIAVGPNAGRKVMTLQTLPAEDPSFGDGIGQVGGFSLHAGVAARADQRDKLERLCRYISRPAVSEKRLSLTNNGLVRYQLKTPYRDGTTHVFFEPLDFLARLAALVPRPRVNLTRFHGVFAPNSQWRAQVTPAHRGKGNPNRRASPEVKPPGARRAAMSWAQRLKRVFDIDIATCEACGGEVRIIATIEDPAVIRSILDHLEKTGAMPQAYQLPAARAPPRPLPGLPAPRLHLTSG</sequence>
<reference evidence="4" key="1">
    <citation type="submission" date="2022-01" db="EMBL/GenBank/DDBJ databases">
        <authorList>
            <person name="Karlyshev A.V."/>
            <person name="Jaspars M."/>
        </authorList>
    </citation>
    <scope>NUCLEOTIDE SEQUENCE</scope>
    <source>
        <strain evidence="4">AGSA3-2</strain>
    </source>
</reference>
<evidence type="ECO:0000313" key="4">
    <source>
        <dbReference type="EMBL" id="MCE7509600.1"/>
    </source>
</evidence>
<dbReference type="NCBIfam" id="NF033538">
    <property type="entry name" value="transpos_IS91"/>
    <property type="match status" value="1"/>
</dbReference>
<feature type="domain" description="Transposase zinc-binding" evidence="3">
    <location>
        <begin position="55"/>
        <end position="149"/>
    </location>
</feature>
<feature type="compositionally biased region" description="Pro residues" evidence="1">
    <location>
        <begin position="509"/>
        <end position="519"/>
    </location>
</feature>
<accession>A0A9Q3W2U8</accession>
<feature type="region of interest" description="Disordered" evidence="1">
    <location>
        <begin position="420"/>
        <end position="447"/>
    </location>
</feature>
<dbReference type="EMBL" id="JAJVKT010000015">
    <property type="protein sequence ID" value="MCE7509600.1"/>
    <property type="molecule type" value="Genomic_DNA"/>
</dbReference>
<feature type="domain" description="Transposase IS801/IS1294" evidence="2">
    <location>
        <begin position="194"/>
        <end position="415"/>
    </location>
</feature>
<dbReference type="GO" id="GO:0003677">
    <property type="term" value="F:DNA binding"/>
    <property type="evidence" value="ECO:0007669"/>
    <property type="project" value="InterPro"/>
</dbReference>
<gene>
    <name evidence="4" type="ORF">LZG35_13200</name>
</gene>
<name>A0A9Q3W2U8_9GAMM</name>
<organism evidence="4 5">
    <name type="scientific">Alloalcanivorax xenomutans</name>
    <dbReference type="NCBI Taxonomy" id="1094342"/>
    <lineage>
        <taxon>Bacteria</taxon>
        <taxon>Pseudomonadati</taxon>
        <taxon>Pseudomonadota</taxon>
        <taxon>Gammaproteobacteria</taxon>
        <taxon>Oceanospirillales</taxon>
        <taxon>Alcanivoracaceae</taxon>
        <taxon>Alloalcanivorax</taxon>
    </lineage>
</organism>
<dbReference type="InterPro" id="IPR054832">
    <property type="entry name" value="transpos_IS91"/>
</dbReference>
<dbReference type="Pfam" id="PF14319">
    <property type="entry name" value="Zn_Tnp_IS91"/>
    <property type="match status" value="1"/>
</dbReference>
<dbReference type="GO" id="GO:0006313">
    <property type="term" value="P:DNA transposition"/>
    <property type="evidence" value="ECO:0007669"/>
    <property type="project" value="InterPro"/>
</dbReference>
<dbReference type="InterPro" id="IPR007069">
    <property type="entry name" value="Transposase_32"/>
</dbReference>
<protein>
    <submittedName>
        <fullName evidence="4">IS91 family transposase</fullName>
    </submittedName>
</protein>
<feature type="region of interest" description="Disordered" evidence="1">
    <location>
        <begin position="506"/>
        <end position="528"/>
    </location>
</feature>
<dbReference type="GO" id="GO:0004803">
    <property type="term" value="F:transposase activity"/>
    <property type="evidence" value="ECO:0007669"/>
    <property type="project" value="InterPro"/>
</dbReference>
<evidence type="ECO:0000256" key="1">
    <source>
        <dbReference type="SAM" id="MobiDB-lite"/>
    </source>
</evidence>
<evidence type="ECO:0000259" key="2">
    <source>
        <dbReference type="Pfam" id="PF04986"/>
    </source>
</evidence>
<dbReference type="AlphaFoldDB" id="A0A9Q3W2U8"/>
<comment type="caution">
    <text evidence="4">The sequence shown here is derived from an EMBL/GenBank/DDBJ whole genome shotgun (WGS) entry which is preliminary data.</text>
</comment>
<dbReference type="Proteomes" id="UP001107961">
    <property type="component" value="Unassembled WGS sequence"/>
</dbReference>
<dbReference type="RefSeq" id="WP_233925933.1">
    <property type="nucleotide sequence ID" value="NZ_JAJVKT010000015.1"/>
</dbReference>
<dbReference type="InterPro" id="IPR026889">
    <property type="entry name" value="Zn_Tnp"/>
</dbReference>